<reference evidence="1" key="1">
    <citation type="journal article" date="2021" name="Proc. Natl. Acad. Sci. U.S.A.">
        <title>A Catalog of Tens of Thousands of Viruses from Human Metagenomes Reveals Hidden Associations with Chronic Diseases.</title>
        <authorList>
            <person name="Tisza M.J."/>
            <person name="Buck C.B."/>
        </authorList>
    </citation>
    <scope>NUCLEOTIDE SEQUENCE</scope>
    <source>
        <strain evidence="1">CtqK313</strain>
    </source>
</reference>
<organism evidence="1">
    <name type="scientific">Siphoviridae sp. ctqK313</name>
    <dbReference type="NCBI Taxonomy" id="2827946"/>
    <lineage>
        <taxon>Viruses</taxon>
        <taxon>Duplodnaviria</taxon>
        <taxon>Heunggongvirae</taxon>
        <taxon>Uroviricota</taxon>
        <taxon>Caudoviricetes</taxon>
    </lineage>
</organism>
<sequence>MINVGRCRKTSKFAVNSSNLCNIQILPEIRQNRIIKYIGVIL</sequence>
<proteinExistence type="predicted"/>
<dbReference type="EMBL" id="BK032785">
    <property type="protein sequence ID" value="DAF60308.1"/>
    <property type="molecule type" value="Genomic_DNA"/>
</dbReference>
<evidence type="ECO:0000313" key="1">
    <source>
        <dbReference type="EMBL" id="DAF60308.1"/>
    </source>
</evidence>
<name>A0A8S5TAG4_9CAUD</name>
<protein>
    <submittedName>
        <fullName evidence="1">Uncharacterized protein</fullName>
    </submittedName>
</protein>
<accession>A0A8S5TAG4</accession>